<evidence type="ECO:0000256" key="2">
    <source>
        <dbReference type="ARBA" id="ARBA00009399"/>
    </source>
</evidence>
<reference evidence="10 11" key="1">
    <citation type="submission" date="2017-08" db="EMBL/GenBank/DDBJ databases">
        <title>Pusillimonas indicus sp. nov., a member of the family Alcaligenaceae isolated from surface seawater.</title>
        <authorList>
            <person name="Li J."/>
        </authorList>
    </citation>
    <scope>NUCLEOTIDE SEQUENCE [LARGE SCALE GENOMIC DNA]</scope>
    <source>
        <strain evidence="8 11">17-4A</strain>
        <strain evidence="9 10">L52-1-41</strain>
    </source>
</reference>
<name>A0A3A1YX66_9BURK</name>
<dbReference type="Proteomes" id="UP000266206">
    <property type="component" value="Unassembled WGS sequence"/>
</dbReference>
<dbReference type="GO" id="GO:0000271">
    <property type="term" value="P:polysaccharide biosynthetic process"/>
    <property type="evidence" value="ECO:0007669"/>
    <property type="project" value="InterPro"/>
</dbReference>
<keyword evidence="5 6" id="KW-0472">Membrane</keyword>
<accession>A0A3A1YX66</accession>
<evidence type="ECO:0000256" key="1">
    <source>
        <dbReference type="ARBA" id="ARBA00004141"/>
    </source>
</evidence>
<dbReference type="AlphaFoldDB" id="A0A3A1YX66"/>
<evidence type="ECO:0000313" key="10">
    <source>
        <dbReference type="Proteomes" id="UP000266206"/>
    </source>
</evidence>
<evidence type="ECO:0000313" key="9">
    <source>
        <dbReference type="EMBL" id="RIY42111.1"/>
    </source>
</evidence>
<evidence type="ECO:0000256" key="4">
    <source>
        <dbReference type="ARBA" id="ARBA00022989"/>
    </source>
</evidence>
<comment type="similarity">
    <text evidence="2">Belongs to the GtrA family.</text>
</comment>
<comment type="subcellular location">
    <subcellularLocation>
        <location evidence="1">Membrane</location>
        <topology evidence="1">Multi-pass membrane protein</topology>
    </subcellularLocation>
</comment>
<dbReference type="InterPro" id="IPR007267">
    <property type="entry name" value="GtrA_DPMS_TM"/>
</dbReference>
<feature type="transmembrane region" description="Helical" evidence="6">
    <location>
        <begin position="7"/>
        <end position="29"/>
    </location>
</feature>
<feature type="transmembrane region" description="Helical" evidence="6">
    <location>
        <begin position="35"/>
        <end position="54"/>
    </location>
</feature>
<sequence>MKNTLKQLACFIGVGCGAAATHWLVVVALVSTLHIAPLFANVLGWLVAFVVSFTGHFQLTFRHQHAPMWRAARRFFLVSALGFAVNEVSYALLLATTTIRYDILLGSILIAIAVMTFILGRFWAFRGATQRG</sequence>
<evidence type="ECO:0000313" key="11">
    <source>
        <dbReference type="Proteomes" id="UP000266483"/>
    </source>
</evidence>
<dbReference type="PANTHER" id="PTHR38459">
    <property type="entry name" value="PROPHAGE BACTOPRENOL-LINKED GLUCOSE TRANSLOCASE HOMOLOG"/>
    <property type="match status" value="1"/>
</dbReference>
<keyword evidence="11" id="KW-1185">Reference proteome</keyword>
<dbReference type="RefSeq" id="WP_119441167.1">
    <property type="nucleotide sequence ID" value="NZ_CP170494.1"/>
</dbReference>
<comment type="caution">
    <text evidence="9">The sequence shown here is derived from an EMBL/GenBank/DDBJ whole genome shotgun (WGS) entry which is preliminary data.</text>
</comment>
<dbReference type="OrthoDB" id="8562382at2"/>
<feature type="transmembrane region" description="Helical" evidence="6">
    <location>
        <begin position="75"/>
        <end position="97"/>
    </location>
</feature>
<evidence type="ECO:0000256" key="5">
    <source>
        <dbReference type="ARBA" id="ARBA00023136"/>
    </source>
</evidence>
<proteinExistence type="inferred from homology"/>
<feature type="transmembrane region" description="Helical" evidence="6">
    <location>
        <begin position="103"/>
        <end position="124"/>
    </location>
</feature>
<dbReference type="PANTHER" id="PTHR38459:SF1">
    <property type="entry name" value="PROPHAGE BACTOPRENOL-LINKED GLUCOSE TRANSLOCASE HOMOLOG"/>
    <property type="match status" value="1"/>
</dbReference>
<evidence type="ECO:0000313" key="8">
    <source>
        <dbReference type="EMBL" id="RII84395.1"/>
    </source>
</evidence>
<dbReference type="Proteomes" id="UP000266483">
    <property type="component" value="Unassembled WGS sequence"/>
</dbReference>
<dbReference type="Pfam" id="PF04138">
    <property type="entry name" value="GtrA_DPMS_TM"/>
    <property type="match status" value="1"/>
</dbReference>
<keyword evidence="3 6" id="KW-0812">Transmembrane</keyword>
<protein>
    <submittedName>
        <fullName evidence="9">Sugar translocase</fullName>
    </submittedName>
</protein>
<dbReference type="EMBL" id="NQOU01000001">
    <property type="protein sequence ID" value="RII84395.1"/>
    <property type="molecule type" value="Genomic_DNA"/>
</dbReference>
<dbReference type="EMBL" id="NQYH01000001">
    <property type="protein sequence ID" value="RIY42111.1"/>
    <property type="molecule type" value="Genomic_DNA"/>
</dbReference>
<gene>
    <name evidence="8" type="ORF">CJO09_04065</name>
    <name evidence="9" type="ORF">CJP73_01305</name>
</gene>
<evidence type="ECO:0000256" key="3">
    <source>
        <dbReference type="ARBA" id="ARBA00022692"/>
    </source>
</evidence>
<keyword evidence="4 6" id="KW-1133">Transmembrane helix</keyword>
<feature type="domain" description="GtrA/DPMS transmembrane" evidence="7">
    <location>
        <begin position="11"/>
        <end position="125"/>
    </location>
</feature>
<evidence type="ECO:0000259" key="7">
    <source>
        <dbReference type="Pfam" id="PF04138"/>
    </source>
</evidence>
<organism evidence="9 10">
    <name type="scientific">Neopusillimonas maritima</name>
    <dbReference type="NCBI Taxonomy" id="2026239"/>
    <lineage>
        <taxon>Bacteria</taxon>
        <taxon>Pseudomonadati</taxon>
        <taxon>Pseudomonadota</taxon>
        <taxon>Betaproteobacteria</taxon>
        <taxon>Burkholderiales</taxon>
        <taxon>Alcaligenaceae</taxon>
        <taxon>Neopusillimonas</taxon>
    </lineage>
</organism>
<evidence type="ECO:0000256" key="6">
    <source>
        <dbReference type="SAM" id="Phobius"/>
    </source>
</evidence>
<dbReference type="InterPro" id="IPR051401">
    <property type="entry name" value="GtrA_CellWall_Glycosyl"/>
</dbReference>
<dbReference type="GO" id="GO:0005886">
    <property type="term" value="C:plasma membrane"/>
    <property type="evidence" value="ECO:0007669"/>
    <property type="project" value="TreeGrafter"/>
</dbReference>